<evidence type="ECO:0000313" key="2">
    <source>
        <dbReference type="EMBL" id="SDH07790.1"/>
    </source>
</evidence>
<name>A0A1G7ZI82_9FLAO</name>
<accession>A0A1G7ZI82</accession>
<reference evidence="3" key="1">
    <citation type="submission" date="2016-10" db="EMBL/GenBank/DDBJ databases">
        <authorList>
            <person name="Varghese N."/>
            <person name="Submissions S."/>
        </authorList>
    </citation>
    <scope>NUCLEOTIDE SEQUENCE [LARGE SCALE GENOMIC DNA]</scope>
    <source>
        <strain evidence="3">CGMCC 1.2747</strain>
    </source>
</reference>
<dbReference type="RefSeq" id="WP_091256205.1">
    <property type="nucleotide sequence ID" value="NZ_FNDB01000004.1"/>
</dbReference>
<dbReference type="EMBL" id="FNDB01000004">
    <property type="protein sequence ID" value="SDH07790.1"/>
    <property type="molecule type" value="Genomic_DNA"/>
</dbReference>
<keyword evidence="1" id="KW-0812">Transmembrane</keyword>
<organism evidence="2 3">
    <name type="scientific">Flavobacterium omnivorum</name>
    <dbReference type="NCBI Taxonomy" id="178355"/>
    <lineage>
        <taxon>Bacteria</taxon>
        <taxon>Pseudomonadati</taxon>
        <taxon>Bacteroidota</taxon>
        <taxon>Flavobacteriia</taxon>
        <taxon>Flavobacteriales</taxon>
        <taxon>Flavobacteriaceae</taxon>
        <taxon>Flavobacterium</taxon>
    </lineage>
</organism>
<protein>
    <submittedName>
        <fullName evidence="2">Uncharacterized protein</fullName>
    </submittedName>
</protein>
<keyword evidence="3" id="KW-1185">Reference proteome</keyword>
<evidence type="ECO:0000313" key="3">
    <source>
        <dbReference type="Proteomes" id="UP000199274"/>
    </source>
</evidence>
<proteinExistence type="predicted"/>
<sequence length="277" mass="32353">MNKFLHKIPSLFYAIIVIALSIFLTHYLEIYLISINWVTQTEGEARVALYSSVLTVIAIFYAVLQLQSQRNESLFANEYINQPEFEFYRFGDDENLLKKESSPGCCCIAGQVCTNNCNDEHWFNLKQIGNLPATDIKISMFHNKESNNICCKTRIMKIETLNKNGVFQYKLPPYTYSEQFFDQTKNDSFFVLLSYKSLYSNLHYKRIYELEYIPKSNAILTNGIWADNIKFYAVELKNITDYNSISLKDLIIGSLAHFLVKIKLKNSYSKENWILKY</sequence>
<feature type="transmembrane region" description="Helical" evidence="1">
    <location>
        <begin position="12"/>
        <end position="35"/>
    </location>
</feature>
<dbReference type="OrthoDB" id="9820373at2"/>
<keyword evidence="1" id="KW-0472">Membrane</keyword>
<keyword evidence="1" id="KW-1133">Transmembrane helix</keyword>
<feature type="transmembrane region" description="Helical" evidence="1">
    <location>
        <begin position="47"/>
        <end position="64"/>
    </location>
</feature>
<dbReference type="AlphaFoldDB" id="A0A1G7ZI82"/>
<dbReference type="Proteomes" id="UP000199274">
    <property type="component" value="Unassembled WGS sequence"/>
</dbReference>
<gene>
    <name evidence="2" type="ORF">SAMN04488062_10456</name>
</gene>
<evidence type="ECO:0000256" key="1">
    <source>
        <dbReference type="SAM" id="Phobius"/>
    </source>
</evidence>